<evidence type="ECO:0000259" key="3">
    <source>
        <dbReference type="PROSITE" id="PS50977"/>
    </source>
</evidence>
<proteinExistence type="predicted"/>
<feature type="domain" description="HTH tetR-type" evidence="3">
    <location>
        <begin position="9"/>
        <end position="69"/>
    </location>
</feature>
<dbReference type="SUPFAM" id="SSF46689">
    <property type="entry name" value="Homeodomain-like"/>
    <property type="match status" value="1"/>
</dbReference>
<evidence type="ECO:0000256" key="1">
    <source>
        <dbReference type="ARBA" id="ARBA00023125"/>
    </source>
</evidence>
<dbReference type="EMBL" id="CP029788">
    <property type="protein sequence ID" value="AWT47286.1"/>
    <property type="molecule type" value="Genomic_DNA"/>
</dbReference>
<dbReference type="Pfam" id="PF00440">
    <property type="entry name" value="TetR_N"/>
    <property type="match status" value="1"/>
</dbReference>
<dbReference type="InterPro" id="IPR050109">
    <property type="entry name" value="HTH-type_TetR-like_transc_reg"/>
</dbReference>
<dbReference type="InterPro" id="IPR036271">
    <property type="entry name" value="Tet_transcr_reg_TetR-rel_C_sf"/>
</dbReference>
<dbReference type="InterPro" id="IPR001647">
    <property type="entry name" value="HTH_TetR"/>
</dbReference>
<dbReference type="Gene3D" id="1.10.357.10">
    <property type="entry name" value="Tetracycline Repressor, domain 2"/>
    <property type="match status" value="1"/>
</dbReference>
<dbReference type="GO" id="GO:0000976">
    <property type="term" value="F:transcription cis-regulatory region binding"/>
    <property type="evidence" value="ECO:0007669"/>
    <property type="project" value="TreeGrafter"/>
</dbReference>
<gene>
    <name evidence="4" type="ORF">DMT42_36930</name>
</gene>
<dbReference type="GO" id="GO:0003700">
    <property type="term" value="F:DNA-binding transcription factor activity"/>
    <property type="evidence" value="ECO:0007669"/>
    <property type="project" value="TreeGrafter"/>
</dbReference>
<name>A0A2U9PC25_STRAS</name>
<dbReference type="Proteomes" id="UP000247634">
    <property type="component" value="Chromosome"/>
</dbReference>
<dbReference type="RefSeq" id="WP_110635585.1">
    <property type="nucleotide sequence ID" value="NZ_CP029788.1"/>
</dbReference>
<reference evidence="4 5" key="1">
    <citation type="submission" date="2018-06" db="EMBL/GenBank/DDBJ databases">
        <title>The complete genome sequence of a nosiheptide producer Streptomyces actuosus ATCC 25421: deducing the ability of producing a new class III lantibiotics.</title>
        <authorList>
            <person name="Liu W."/>
            <person name="Sun F."/>
            <person name="Hu Y."/>
        </authorList>
    </citation>
    <scope>NUCLEOTIDE SEQUENCE [LARGE SCALE GENOMIC DNA]</scope>
    <source>
        <strain evidence="4 5">ATCC 25421</strain>
    </source>
</reference>
<dbReference type="PROSITE" id="PS50977">
    <property type="entry name" value="HTH_TETR_2"/>
    <property type="match status" value="1"/>
</dbReference>
<sequence length="197" mass="21305">MSPKQQRGEVTADLLLDAALRVYAAEGERGVTVGAVTKASGVSLGSLYHHFGSIDGLIAALAQRWLGRLLGELAMSLREAHSARGGIDAVVRTYLAFVQEHRDAALLLHSATADRYGMTRGKELRDTQEARLSAFALWLEPHIRSGELAPLPLPLVESLILGPVVAVARRWLSGIGDVDLETAARVLPDRIWRSLSP</sequence>
<keyword evidence="5" id="KW-1185">Reference proteome</keyword>
<dbReference type="AlphaFoldDB" id="A0A2U9PC25"/>
<evidence type="ECO:0000313" key="4">
    <source>
        <dbReference type="EMBL" id="AWT47286.1"/>
    </source>
</evidence>
<dbReference type="InterPro" id="IPR009057">
    <property type="entry name" value="Homeodomain-like_sf"/>
</dbReference>
<keyword evidence="1 2" id="KW-0238">DNA-binding</keyword>
<evidence type="ECO:0000256" key="2">
    <source>
        <dbReference type="PROSITE-ProRule" id="PRU00335"/>
    </source>
</evidence>
<protein>
    <submittedName>
        <fullName evidence="4">TetR/AcrR family transcriptional regulator</fullName>
    </submittedName>
</protein>
<dbReference type="KEGG" id="sact:DMT42_36930"/>
<dbReference type="OrthoDB" id="3687980at2"/>
<organism evidence="4 5">
    <name type="scientific">Streptomyces actuosus</name>
    <dbReference type="NCBI Taxonomy" id="1885"/>
    <lineage>
        <taxon>Bacteria</taxon>
        <taxon>Bacillati</taxon>
        <taxon>Actinomycetota</taxon>
        <taxon>Actinomycetes</taxon>
        <taxon>Kitasatosporales</taxon>
        <taxon>Streptomycetaceae</taxon>
        <taxon>Streptomyces</taxon>
    </lineage>
</organism>
<dbReference type="PRINTS" id="PR00455">
    <property type="entry name" value="HTHTETR"/>
</dbReference>
<dbReference type="PANTHER" id="PTHR30055:SF187">
    <property type="entry name" value="TRANSCRIPTIONAL REGULATORY PROTEIN"/>
    <property type="match status" value="1"/>
</dbReference>
<feature type="DNA-binding region" description="H-T-H motif" evidence="2">
    <location>
        <begin position="32"/>
        <end position="51"/>
    </location>
</feature>
<accession>A0A2U9PC25</accession>
<evidence type="ECO:0000313" key="5">
    <source>
        <dbReference type="Proteomes" id="UP000247634"/>
    </source>
</evidence>
<dbReference type="PANTHER" id="PTHR30055">
    <property type="entry name" value="HTH-TYPE TRANSCRIPTIONAL REGULATOR RUTR"/>
    <property type="match status" value="1"/>
</dbReference>
<dbReference type="SUPFAM" id="SSF48498">
    <property type="entry name" value="Tetracyclin repressor-like, C-terminal domain"/>
    <property type="match status" value="1"/>
</dbReference>